<reference evidence="3" key="1">
    <citation type="submission" date="2023-07" db="EMBL/GenBank/DDBJ databases">
        <title>Novel Mycoplasma species identified in domestic and wild animals.</title>
        <authorList>
            <person name="Volokhov D.V."/>
            <person name="Furtak V.A."/>
            <person name="Zagorodnyaya T.A."/>
        </authorList>
    </citation>
    <scope>NUCLEOTIDE SEQUENCE [LARGE SCALE GENOMIC DNA]</scope>
    <source>
        <strain evidence="3">92-19</strain>
    </source>
</reference>
<dbReference type="Proteomes" id="UP001209076">
    <property type="component" value="Unassembled WGS sequence"/>
</dbReference>
<dbReference type="SUPFAM" id="SSF55174">
    <property type="entry name" value="Alpha-L RNA-binding motif"/>
    <property type="match status" value="1"/>
</dbReference>
<sequence>MKTFKIKDAEFITLGQFVKAAGFVSTGGMVKPFLEETKIFFNGEPENRRGKKIYPKDKVQIGKDVYIFDHD</sequence>
<accession>A0ABT2PTD0</accession>
<dbReference type="Pfam" id="PF13275">
    <property type="entry name" value="S4_2"/>
    <property type="match status" value="1"/>
</dbReference>
<organism evidence="2 3">
    <name type="scientific">Paracholeplasma vituli</name>
    <dbReference type="NCBI Taxonomy" id="69473"/>
    <lineage>
        <taxon>Bacteria</taxon>
        <taxon>Bacillati</taxon>
        <taxon>Mycoplasmatota</taxon>
        <taxon>Mollicutes</taxon>
        <taxon>Acholeplasmatales</taxon>
        <taxon>Acholeplasmataceae</taxon>
        <taxon>Paracholeplasma</taxon>
    </lineage>
</organism>
<keyword evidence="3" id="KW-1185">Reference proteome</keyword>
<keyword evidence="1" id="KW-0694">RNA-binding</keyword>
<name>A0ABT2PTD0_9MOLU</name>
<dbReference type="PROSITE" id="PS50889">
    <property type="entry name" value="S4"/>
    <property type="match status" value="1"/>
</dbReference>
<dbReference type="EMBL" id="JAOEGN010000001">
    <property type="protein sequence ID" value="MCU0104205.1"/>
    <property type="molecule type" value="Genomic_DNA"/>
</dbReference>
<comment type="caution">
    <text evidence="2">The sequence shown here is derived from an EMBL/GenBank/DDBJ whole genome shotgun (WGS) entry which is preliminary data.</text>
</comment>
<proteinExistence type="predicted"/>
<gene>
    <name evidence="2" type="ORF">N7603_00825</name>
</gene>
<protein>
    <submittedName>
        <fullName evidence="2">RNA-binding S4 domain-containing protein</fullName>
    </submittedName>
</protein>
<evidence type="ECO:0000313" key="2">
    <source>
        <dbReference type="EMBL" id="MCU0104205.1"/>
    </source>
</evidence>
<dbReference type="Gene3D" id="3.10.290.10">
    <property type="entry name" value="RNA-binding S4 domain"/>
    <property type="match status" value="1"/>
</dbReference>
<dbReference type="RefSeq" id="WP_262095421.1">
    <property type="nucleotide sequence ID" value="NZ_JAOEGN010000001.1"/>
</dbReference>
<dbReference type="InterPro" id="IPR036986">
    <property type="entry name" value="S4_RNA-bd_sf"/>
</dbReference>
<evidence type="ECO:0000313" key="3">
    <source>
        <dbReference type="Proteomes" id="UP001209076"/>
    </source>
</evidence>
<evidence type="ECO:0000256" key="1">
    <source>
        <dbReference type="PROSITE-ProRule" id="PRU00182"/>
    </source>
</evidence>